<reference evidence="3" key="1">
    <citation type="submission" date="2016-10" db="EMBL/GenBank/DDBJ databases">
        <authorList>
            <person name="Varghese N."/>
            <person name="Submissions S."/>
        </authorList>
    </citation>
    <scope>NUCLEOTIDE SEQUENCE [LARGE SCALE GENOMIC DNA]</scope>
    <source>
        <strain evidence="3">P18</strain>
    </source>
</reference>
<feature type="transmembrane region" description="Helical" evidence="1">
    <location>
        <begin position="6"/>
        <end position="28"/>
    </location>
</feature>
<keyword evidence="1" id="KW-1133">Transmembrane helix</keyword>
<keyword evidence="1" id="KW-0472">Membrane</keyword>
<dbReference type="EMBL" id="FOXO01000008">
    <property type="protein sequence ID" value="SFP79339.1"/>
    <property type="molecule type" value="Genomic_DNA"/>
</dbReference>
<dbReference type="AlphaFoldDB" id="A0A1I5T8G8"/>
<keyword evidence="1" id="KW-0812">Transmembrane</keyword>
<evidence type="ECO:0000313" key="3">
    <source>
        <dbReference type="Proteomes" id="UP000182624"/>
    </source>
</evidence>
<name>A0A1I5T8G8_9FIRM</name>
<dbReference type="RefSeq" id="WP_074886261.1">
    <property type="nucleotide sequence ID" value="NZ_FOXO01000008.1"/>
</dbReference>
<keyword evidence="3" id="KW-1185">Reference proteome</keyword>
<protein>
    <submittedName>
        <fullName evidence="2">Uncharacterized protein</fullName>
    </submittedName>
</protein>
<gene>
    <name evidence="2" type="ORF">SAMN04487928_10866</name>
</gene>
<feature type="transmembrane region" description="Helical" evidence="1">
    <location>
        <begin position="40"/>
        <end position="60"/>
    </location>
</feature>
<accession>A0A1I5T8G8</accession>
<organism evidence="2 3">
    <name type="scientific">Butyrivibrio proteoclasticus</name>
    <dbReference type="NCBI Taxonomy" id="43305"/>
    <lineage>
        <taxon>Bacteria</taxon>
        <taxon>Bacillati</taxon>
        <taxon>Bacillota</taxon>
        <taxon>Clostridia</taxon>
        <taxon>Lachnospirales</taxon>
        <taxon>Lachnospiraceae</taxon>
        <taxon>Butyrivibrio</taxon>
    </lineage>
</organism>
<sequence length="72" mass="7946">MKNYSITMGIVDFIPVISFLCSLAMGYLSSKDFTQSYMNWIAQMINIVGQGLLFYGVIVMNKAGIADLVLGK</sequence>
<proteinExistence type="predicted"/>
<dbReference type="OrthoDB" id="2005295at2"/>
<evidence type="ECO:0000256" key="1">
    <source>
        <dbReference type="SAM" id="Phobius"/>
    </source>
</evidence>
<evidence type="ECO:0000313" key="2">
    <source>
        <dbReference type="EMBL" id="SFP79339.1"/>
    </source>
</evidence>
<dbReference type="Proteomes" id="UP000182624">
    <property type="component" value="Unassembled WGS sequence"/>
</dbReference>